<reference evidence="2" key="2">
    <citation type="submission" date="2017-05" db="UniProtKB">
        <authorList>
            <consortium name="EnsemblMetazoa"/>
        </authorList>
    </citation>
    <scope>IDENTIFICATION</scope>
</reference>
<dbReference type="KEGG" id="aqu:109586726"/>
<keyword evidence="3" id="KW-1185">Reference proteome</keyword>
<evidence type="ECO:0000313" key="2">
    <source>
        <dbReference type="EnsemblMetazoa" id="Aqu2.1.16833_001"/>
    </source>
</evidence>
<dbReference type="InterPro" id="IPR001584">
    <property type="entry name" value="Integrase_cat-core"/>
</dbReference>
<dbReference type="AlphaFoldDB" id="A0A1X7TP47"/>
<dbReference type="InterPro" id="IPR058913">
    <property type="entry name" value="Integrase_dom_put"/>
</dbReference>
<feature type="domain" description="Integrase catalytic" evidence="1">
    <location>
        <begin position="154"/>
        <end position="337"/>
    </location>
</feature>
<dbReference type="GO" id="GO:0015074">
    <property type="term" value="P:DNA integration"/>
    <property type="evidence" value="ECO:0007669"/>
    <property type="project" value="InterPro"/>
</dbReference>
<dbReference type="InParanoid" id="A0A1X7TP47"/>
<name>A0A1X7TP47_AMPQE</name>
<dbReference type="OrthoDB" id="2686689at2759"/>
<evidence type="ECO:0000259" key="1">
    <source>
        <dbReference type="PROSITE" id="PS50994"/>
    </source>
</evidence>
<dbReference type="Gene3D" id="3.30.420.10">
    <property type="entry name" value="Ribonuclease H-like superfamily/Ribonuclease H"/>
    <property type="match status" value="1"/>
</dbReference>
<dbReference type="GO" id="GO:0003676">
    <property type="term" value="F:nucleic acid binding"/>
    <property type="evidence" value="ECO:0007669"/>
    <property type="project" value="InterPro"/>
</dbReference>
<sequence length="419" mass="48910">MISEVDVHLEEFIDVLLPLAHIMEEHVTRTNSRYWRLGRPRVKIDEVQLEFLIESSFRVSDIAAMFGCSKRTIERRINYLGLNRYSCISENDLDSRVREIIQMHPNCGEKSVTGRLRSYGIRVQRQRIRDSLERVDPDGVVNCMRRVLHRRSYTVRSPNSLWHLDGYHKLIRWKFVIHGAIDGFSRLIMFLKVSNNNRASSVLSGFMEALQEYGLPSRIRTDRGGENVQVSEYMLRHPDRGPGRGSVIAGRSIHNQRIERLWRDLYSGCISFFYNFFYFLEDAGLLNINDPLDLYTLHLVMLPVIQHQLDLFREGWANHSLRMENNKTPLQLWTTGFVNCDLNNREVTGLESDVFHGQHEAVADRNNDTVIVDELPQYLSQRDYEWLQLQLNSTDGFSQEVLLCNYVIATAYIHNNCDL</sequence>
<dbReference type="InterPro" id="IPR036397">
    <property type="entry name" value="RNaseH_sf"/>
</dbReference>
<dbReference type="Proteomes" id="UP000007879">
    <property type="component" value="Unassembled WGS sequence"/>
</dbReference>
<dbReference type="InterPro" id="IPR012337">
    <property type="entry name" value="RNaseH-like_sf"/>
</dbReference>
<dbReference type="EnsemblMetazoa" id="Aqu2.1.16833_001">
    <property type="protein sequence ID" value="Aqu2.1.16833_001"/>
    <property type="gene ID" value="Aqu2.1.16833"/>
</dbReference>
<dbReference type="PROSITE" id="PS50994">
    <property type="entry name" value="INTEGRASE"/>
    <property type="match status" value="1"/>
</dbReference>
<dbReference type="SUPFAM" id="SSF53098">
    <property type="entry name" value="Ribonuclease H-like"/>
    <property type="match status" value="1"/>
</dbReference>
<dbReference type="EnsemblMetazoa" id="XM_020002931.1">
    <property type="protein sequence ID" value="XP_019858490.1"/>
    <property type="gene ID" value="LOC109586726"/>
</dbReference>
<reference evidence="3" key="1">
    <citation type="journal article" date="2010" name="Nature">
        <title>The Amphimedon queenslandica genome and the evolution of animal complexity.</title>
        <authorList>
            <person name="Srivastava M."/>
            <person name="Simakov O."/>
            <person name="Chapman J."/>
            <person name="Fahey B."/>
            <person name="Gauthier M.E."/>
            <person name="Mitros T."/>
            <person name="Richards G.S."/>
            <person name="Conaco C."/>
            <person name="Dacre M."/>
            <person name="Hellsten U."/>
            <person name="Larroux C."/>
            <person name="Putnam N.H."/>
            <person name="Stanke M."/>
            <person name="Adamska M."/>
            <person name="Darling A."/>
            <person name="Degnan S.M."/>
            <person name="Oakley T.H."/>
            <person name="Plachetzki D.C."/>
            <person name="Zhai Y."/>
            <person name="Adamski M."/>
            <person name="Calcino A."/>
            <person name="Cummins S.F."/>
            <person name="Goodstein D.M."/>
            <person name="Harris C."/>
            <person name="Jackson D.J."/>
            <person name="Leys S.P."/>
            <person name="Shu S."/>
            <person name="Woodcroft B.J."/>
            <person name="Vervoort M."/>
            <person name="Kosik K.S."/>
            <person name="Manning G."/>
            <person name="Degnan B.M."/>
            <person name="Rokhsar D.S."/>
        </authorList>
    </citation>
    <scope>NUCLEOTIDE SEQUENCE [LARGE SCALE GENOMIC DNA]</scope>
</reference>
<evidence type="ECO:0000313" key="3">
    <source>
        <dbReference type="Proteomes" id="UP000007879"/>
    </source>
</evidence>
<dbReference type="eggNOG" id="ENOG502QSMG">
    <property type="taxonomic scope" value="Eukaryota"/>
</dbReference>
<organism evidence="2">
    <name type="scientific">Amphimedon queenslandica</name>
    <name type="common">Sponge</name>
    <dbReference type="NCBI Taxonomy" id="400682"/>
    <lineage>
        <taxon>Eukaryota</taxon>
        <taxon>Metazoa</taxon>
        <taxon>Porifera</taxon>
        <taxon>Demospongiae</taxon>
        <taxon>Heteroscleromorpha</taxon>
        <taxon>Haplosclerida</taxon>
        <taxon>Niphatidae</taxon>
        <taxon>Amphimedon</taxon>
    </lineage>
</organism>
<protein>
    <recommendedName>
        <fullName evidence="1">Integrase catalytic domain-containing protein</fullName>
    </recommendedName>
</protein>
<dbReference type="PANTHER" id="PTHR46791">
    <property type="entry name" value="EXPRESSED PROTEIN"/>
    <property type="match status" value="1"/>
</dbReference>
<dbReference type="OMA" id="AHIMEEH"/>
<accession>A0A1X7TP47</accession>
<gene>
    <name evidence="2" type="primary">109586726</name>
</gene>
<dbReference type="PANTHER" id="PTHR46791:SF5">
    <property type="entry name" value="CLR5 DOMAIN-CONTAINING PROTEIN-RELATED"/>
    <property type="match status" value="1"/>
</dbReference>
<proteinExistence type="predicted"/>
<dbReference type="Pfam" id="PF24764">
    <property type="entry name" value="rva_4"/>
    <property type="match status" value="1"/>
</dbReference>